<proteinExistence type="predicted"/>
<dbReference type="RefSeq" id="WP_137193995.1">
    <property type="nucleotide sequence ID" value="NZ_CP039964.1"/>
</dbReference>
<sequence length="127" mass="13852">MQRQESKAAKLIKTRMRAGVWEGVLIGAGDAPEIHVWHLGEPIAGATLTAMEGGNWALQVPIPVETLCDGVQTFLIFDAASDEKLGHFALVSGDALEDDIRAEVDLLRAELDMLKRTFRQHCLSATV</sequence>
<dbReference type="Proteomes" id="UP000298631">
    <property type="component" value="Chromosome"/>
</dbReference>
<name>A0A4P8EGD2_9RHOB</name>
<dbReference type="EMBL" id="CP039964">
    <property type="protein sequence ID" value="QCO56211.1"/>
    <property type="molecule type" value="Genomic_DNA"/>
</dbReference>
<evidence type="ECO:0000313" key="2">
    <source>
        <dbReference type="Proteomes" id="UP000298631"/>
    </source>
</evidence>
<organism evidence="1 2">
    <name type="scientific">Pseudorhodobacter turbinis</name>
    <dbReference type="NCBI Taxonomy" id="2500533"/>
    <lineage>
        <taxon>Bacteria</taxon>
        <taxon>Pseudomonadati</taxon>
        <taxon>Pseudomonadota</taxon>
        <taxon>Alphaproteobacteria</taxon>
        <taxon>Rhodobacterales</taxon>
        <taxon>Paracoccaceae</taxon>
        <taxon>Pseudorhodobacter</taxon>
    </lineage>
</organism>
<dbReference type="AlphaFoldDB" id="A0A4P8EGD2"/>
<dbReference type="OrthoDB" id="7772846at2"/>
<evidence type="ECO:0000313" key="1">
    <source>
        <dbReference type="EMBL" id="QCO56211.1"/>
    </source>
</evidence>
<reference evidence="1 2" key="1">
    <citation type="submission" date="2019-05" db="EMBL/GenBank/DDBJ databases">
        <title>Pseudorhodobacter turbinis sp. nov., isolated from the gut of the Korean turban shell.</title>
        <authorList>
            <person name="Jeong Y.-S."/>
            <person name="Kang W.-R."/>
            <person name="Bae J.-W."/>
        </authorList>
    </citation>
    <scope>NUCLEOTIDE SEQUENCE [LARGE SCALE GENOMIC DNA]</scope>
    <source>
        <strain evidence="1 2">S12M18</strain>
    </source>
</reference>
<keyword evidence="2" id="KW-1185">Reference proteome</keyword>
<dbReference type="KEGG" id="pseb:EOK75_11010"/>
<accession>A0A4P8EGD2</accession>
<protein>
    <submittedName>
        <fullName evidence="1">Uncharacterized protein</fullName>
    </submittedName>
</protein>
<gene>
    <name evidence="1" type="ORF">EOK75_11010</name>
</gene>